<reference evidence="1 2" key="1">
    <citation type="submission" date="2020-08" db="EMBL/GenBank/DDBJ databases">
        <authorList>
            <person name="Koutsovoulos G."/>
            <person name="Danchin GJ E."/>
        </authorList>
    </citation>
    <scope>NUCLEOTIDE SEQUENCE [LARGE SCALE GENOMIC DNA]</scope>
</reference>
<accession>A0A6V7WDG3</accession>
<comment type="caution">
    <text evidence="1">The sequence shown here is derived from an EMBL/GenBank/DDBJ whole genome shotgun (WGS) entry which is preliminary data.</text>
</comment>
<dbReference type="AlphaFoldDB" id="A0A6V7WDG3"/>
<organism evidence="1 2">
    <name type="scientific">Meloidogyne enterolobii</name>
    <name type="common">Root-knot nematode worm</name>
    <name type="synonym">Meloidogyne mayaguensis</name>
    <dbReference type="NCBI Taxonomy" id="390850"/>
    <lineage>
        <taxon>Eukaryota</taxon>
        <taxon>Metazoa</taxon>
        <taxon>Ecdysozoa</taxon>
        <taxon>Nematoda</taxon>
        <taxon>Chromadorea</taxon>
        <taxon>Rhabditida</taxon>
        <taxon>Tylenchina</taxon>
        <taxon>Tylenchomorpha</taxon>
        <taxon>Tylenchoidea</taxon>
        <taxon>Meloidogynidae</taxon>
        <taxon>Meloidogyninae</taxon>
        <taxon>Meloidogyne</taxon>
    </lineage>
</organism>
<protein>
    <submittedName>
        <fullName evidence="1">Uncharacterized protein</fullName>
    </submittedName>
</protein>
<name>A0A6V7WDG3_MELEN</name>
<gene>
    <name evidence="1" type="ORF">MENT_LOCUS37438</name>
</gene>
<evidence type="ECO:0000313" key="1">
    <source>
        <dbReference type="EMBL" id="CAD2185041.1"/>
    </source>
</evidence>
<evidence type="ECO:0000313" key="2">
    <source>
        <dbReference type="Proteomes" id="UP000580250"/>
    </source>
</evidence>
<dbReference type="Proteomes" id="UP000580250">
    <property type="component" value="Unassembled WGS sequence"/>
</dbReference>
<proteinExistence type="predicted"/>
<sequence>MFYLTLVKISEFLIDYFKSYLILCDQRYRSQKRSFNLFSFRCFLNEKCGNCGRFEKGERLKLEVISTWKEGKNT</sequence>
<dbReference type="EMBL" id="CAJEWN010000526">
    <property type="protein sequence ID" value="CAD2185041.1"/>
    <property type="molecule type" value="Genomic_DNA"/>
</dbReference>